<dbReference type="GO" id="GO:0004222">
    <property type="term" value="F:metalloendopeptidase activity"/>
    <property type="evidence" value="ECO:0007669"/>
    <property type="project" value="TreeGrafter"/>
</dbReference>
<dbReference type="InterPro" id="IPR016047">
    <property type="entry name" value="M23ase_b-sheet_dom"/>
</dbReference>
<dbReference type="PATRIC" id="fig|520762.4.peg.2574"/>
<evidence type="ECO:0000256" key="2">
    <source>
        <dbReference type="SAM" id="Coils"/>
    </source>
</evidence>
<dbReference type="Pfam" id="PF24568">
    <property type="entry name" value="CC_PcsB"/>
    <property type="match status" value="1"/>
</dbReference>
<dbReference type="STRING" id="520762.AN619_23340"/>
<dbReference type="Pfam" id="PF01551">
    <property type="entry name" value="Peptidase_M23"/>
    <property type="match status" value="1"/>
</dbReference>
<dbReference type="RefSeq" id="WP_068557125.1">
    <property type="nucleotide sequence ID" value="NZ_LOEE01000054.1"/>
</dbReference>
<dbReference type="OrthoDB" id="9809488at2"/>
<gene>
    <name evidence="6" type="primary">envC_1</name>
    <name evidence="6" type="ORF">AN619_23340</name>
</gene>
<dbReference type="CDD" id="cd12797">
    <property type="entry name" value="M23_peptidase"/>
    <property type="match status" value="1"/>
</dbReference>
<feature type="signal peptide" evidence="3">
    <location>
        <begin position="1"/>
        <end position="25"/>
    </location>
</feature>
<dbReference type="FunFam" id="2.70.70.10:FF:000006">
    <property type="entry name" value="M23 family peptidase"/>
    <property type="match status" value="1"/>
</dbReference>
<dbReference type="PANTHER" id="PTHR21666:SF270">
    <property type="entry name" value="MUREIN HYDROLASE ACTIVATOR ENVC"/>
    <property type="match status" value="1"/>
</dbReference>
<dbReference type="PANTHER" id="PTHR21666">
    <property type="entry name" value="PEPTIDASE-RELATED"/>
    <property type="match status" value="1"/>
</dbReference>
<sequence>MRRNHCLTAIFSILLLFALTLESFAADVTGELKTLNQLNQKIKNYQNKLIENKKQEKSLTNQMKVLDEKIDQTEQEIGEISTQITMTKKEIEKTKAELKKAENNISDRKDVLHARLRVMYKNGNVGYAEVLMASASIVDFFSKLDMVKRIVDHDIQLLKYMKEQRDAIEDKKKKLETYEGRMISMMHKMEEKQKELEQSRGQMARLKEKIQQDNEELEKQIDELNKYAQKIAEEIRRKQSKGEYKGGKLAWPAPGYTKITSPFGYRIHPILKRNKLHTGIDIAIPTGKDIVAAGDGTVIHADWLGGYGKTVMVDHGGGIVTLYAHNSSLLVKEGDTVKRGETIAKAGSTGLSTGPHLHFEVRKNGDYVDPLPWVK</sequence>
<name>A0A140L1L1_9FIRM</name>
<evidence type="ECO:0000259" key="4">
    <source>
        <dbReference type="Pfam" id="PF01551"/>
    </source>
</evidence>
<evidence type="ECO:0000256" key="3">
    <source>
        <dbReference type="SAM" id="SignalP"/>
    </source>
</evidence>
<feature type="chain" id="PRO_5007491584" evidence="3">
    <location>
        <begin position="26"/>
        <end position="375"/>
    </location>
</feature>
<comment type="caution">
    <text evidence="6">The sequence shown here is derived from an EMBL/GenBank/DDBJ whole genome shotgun (WGS) entry which is preliminary data.</text>
</comment>
<dbReference type="Gene3D" id="6.10.250.3150">
    <property type="match status" value="1"/>
</dbReference>
<evidence type="ECO:0000259" key="5">
    <source>
        <dbReference type="Pfam" id="PF24568"/>
    </source>
</evidence>
<dbReference type="InterPro" id="IPR011055">
    <property type="entry name" value="Dup_hybrid_motif"/>
</dbReference>
<evidence type="ECO:0000313" key="7">
    <source>
        <dbReference type="Proteomes" id="UP000070456"/>
    </source>
</evidence>
<evidence type="ECO:0000313" key="6">
    <source>
        <dbReference type="EMBL" id="KXG74436.1"/>
    </source>
</evidence>
<keyword evidence="6" id="KW-0378">Hydrolase</keyword>
<proteinExistence type="predicted"/>
<dbReference type="InterPro" id="IPR050570">
    <property type="entry name" value="Cell_wall_metabolism_enzyme"/>
</dbReference>
<reference evidence="6 7" key="1">
    <citation type="submission" date="2015-12" db="EMBL/GenBank/DDBJ databases">
        <title>Draft genome sequence of the thermoanaerobe Thermotalea metallivorans, an isolate from the runoff channel of the Great Artesian Basin, Australia.</title>
        <authorList>
            <person name="Patel B.K."/>
        </authorList>
    </citation>
    <scope>NUCLEOTIDE SEQUENCE [LARGE SCALE GENOMIC DNA]</scope>
    <source>
        <strain evidence="6 7">B2-1</strain>
    </source>
</reference>
<keyword evidence="1 3" id="KW-0732">Signal</keyword>
<feature type="domain" description="M23ase beta-sheet core" evidence="4">
    <location>
        <begin position="276"/>
        <end position="370"/>
    </location>
</feature>
<evidence type="ECO:0000256" key="1">
    <source>
        <dbReference type="ARBA" id="ARBA00022729"/>
    </source>
</evidence>
<feature type="domain" description="Peptidoglycan hydrolase PcsB coiled-coil" evidence="5">
    <location>
        <begin position="99"/>
        <end position="171"/>
    </location>
</feature>
<protein>
    <submittedName>
        <fullName evidence="6">Murein hydrolase activator EnvC</fullName>
    </submittedName>
</protein>
<dbReference type="Gene3D" id="2.70.70.10">
    <property type="entry name" value="Glucose Permease (Domain IIA)"/>
    <property type="match status" value="1"/>
</dbReference>
<dbReference type="Proteomes" id="UP000070456">
    <property type="component" value="Unassembled WGS sequence"/>
</dbReference>
<keyword evidence="7" id="KW-1185">Reference proteome</keyword>
<dbReference type="AlphaFoldDB" id="A0A140L1L1"/>
<dbReference type="SUPFAM" id="SSF51261">
    <property type="entry name" value="Duplicated hybrid motif"/>
    <property type="match status" value="1"/>
</dbReference>
<organism evidence="6 7">
    <name type="scientific">Thermotalea metallivorans</name>
    <dbReference type="NCBI Taxonomy" id="520762"/>
    <lineage>
        <taxon>Bacteria</taxon>
        <taxon>Bacillati</taxon>
        <taxon>Bacillota</taxon>
        <taxon>Clostridia</taxon>
        <taxon>Peptostreptococcales</taxon>
        <taxon>Thermotaleaceae</taxon>
        <taxon>Thermotalea</taxon>
    </lineage>
</organism>
<accession>A0A140L1L1</accession>
<keyword evidence="2" id="KW-0175">Coiled coil</keyword>
<dbReference type="EMBL" id="LOEE01000054">
    <property type="protein sequence ID" value="KXG74436.1"/>
    <property type="molecule type" value="Genomic_DNA"/>
</dbReference>
<feature type="coiled-coil region" evidence="2">
    <location>
        <begin position="161"/>
        <end position="241"/>
    </location>
</feature>
<feature type="coiled-coil region" evidence="2">
    <location>
        <begin position="28"/>
        <end position="111"/>
    </location>
</feature>
<dbReference type="InterPro" id="IPR057309">
    <property type="entry name" value="PcsB_CC"/>
</dbReference>